<dbReference type="Proteomes" id="UP000004095">
    <property type="component" value="Unassembled WGS sequence"/>
</dbReference>
<comment type="caution">
    <text evidence="2">The sequence shown here is derived from an EMBL/GenBank/DDBJ whole genome shotgun (WGS) entry which is preliminary data.</text>
</comment>
<feature type="signal peptide" evidence="1">
    <location>
        <begin position="1"/>
        <end position="23"/>
    </location>
</feature>
<dbReference type="AlphaFoldDB" id="A1ZN23"/>
<proteinExistence type="predicted"/>
<dbReference type="Gene3D" id="2.60.40.1120">
    <property type="entry name" value="Carboxypeptidase-like, regulatory domain"/>
    <property type="match status" value="1"/>
</dbReference>
<dbReference type="InterPro" id="IPR008969">
    <property type="entry name" value="CarboxyPept-like_regulatory"/>
</dbReference>
<dbReference type="OrthoDB" id="883843at2"/>
<dbReference type="Pfam" id="PF13715">
    <property type="entry name" value="CarbopepD_reg_2"/>
    <property type="match status" value="1"/>
</dbReference>
<dbReference type="EMBL" id="AAWS01000017">
    <property type="protein sequence ID" value="EAY28204.1"/>
    <property type="molecule type" value="Genomic_DNA"/>
</dbReference>
<keyword evidence="3" id="KW-1185">Reference proteome</keyword>
<reference evidence="2 3" key="1">
    <citation type="submission" date="2007-01" db="EMBL/GenBank/DDBJ databases">
        <authorList>
            <person name="Haygood M."/>
            <person name="Podell S."/>
            <person name="Anderson C."/>
            <person name="Hopkinson B."/>
            <person name="Roe K."/>
            <person name="Barbeau K."/>
            <person name="Gaasterland T."/>
            <person name="Ferriera S."/>
            <person name="Johnson J."/>
            <person name="Kravitz S."/>
            <person name="Beeson K."/>
            <person name="Sutton G."/>
            <person name="Rogers Y.-H."/>
            <person name="Friedman R."/>
            <person name="Frazier M."/>
            <person name="Venter J.C."/>
        </authorList>
    </citation>
    <scope>NUCLEOTIDE SEQUENCE [LARGE SCALE GENOMIC DNA]</scope>
    <source>
        <strain evidence="2 3">ATCC 23134</strain>
    </source>
</reference>
<dbReference type="SUPFAM" id="SSF49464">
    <property type="entry name" value="Carboxypeptidase regulatory domain-like"/>
    <property type="match status" value="1"/>
</dbReference>
<name>A1ZN23_MICM2</name>
<evidence type="ECO:0000313" key="3">
    <source>
        <dbReference type="Proteomes" id="UP000004095"/>
    </source>
</evidence>
<dbReference type="RefSeq" id="WP_002698375.1">
    <property type="nucleotide sequence ID" value="NZ_AAWS01000017.1"/>
</dbReference>
<keyword evidence="1" id="KW-0732">Signal</keyword>
<organism evidence="2 3">
    <name type="scientific">Microscilla marina ATCC 23134</name>
    <dbReference type="NCBI Taxonomy" id="313606"/>
    <lineage>
        <taxon>Bacteria</taxon>
        <taxon>Pseudomonadati</taxon>
        <taxon>Bacteroidota</taxon>
        <taxon>Cytophagia</taxon>
        <taxon>Cytophagales</taxon>
        <taxon>Microscillaceae</taxon>
        <taxon>Microscilla</taxon>
    </lineage>
</organism>
<feature type="chain" id="PRO_5002641752" evidence="1">
    <location>
        <begin position="24"/>
        <end position="115"/>
    </location>
</feature>
<gene>
    <name evidence="2" type="ORF">M23134_03465</name>
</gene>
<dbReference type="eggNOG" id="COG1629">
    <property type="taxonomic scope" value="Bacteria"/>
</dbReference>
<sequence>MKKQFLFLFFFAFFLAASTQIQAQSRIVSGTVKDMEGNALSGITVMIKGTTIGVSTNNSGQYKIKAGAGSVLVFSKRKFIKEEINSGSGGTIDVTLYPDTRKGKRKRKRALKKKK</sequence>
<evidence type="ECO:0000256" key="1">
    <source>
        <dbReference type="SAM" id="SignalP"/>
    </source>
</evidence>
<evidence type="ECO:0000313" key="2">
    <source>
        <dbReference type="EMBL" id="EAY28204.1"/>
    </source>
</evidence>
<protein>
    <submittedName>
        <fullName evidence="2">Periplasmic beta-glucosidase</fullName>
    </submittedName>
</protein>
<accession>A1ZN23</accession>